<evidence type="ECO:0000256" key="1">
    <source>
        <dbReference type="ARBA" id="ARBA00022679"/>
    </source>
</evidence>
<keyword evidence="5" id="KW-1185">Reference proteome</keyword>
<gene>
    <name evidence="4" type="ORF">bsdE14_31800</name>
</gene>
<dbReference type="CDD" id="cd04301">
    <property type="entry name" value="NAT_SF"/>
    <property type="match status" value="1"/>
</dbReference>
<dbReference type="RefSeq" id="WP_264851096.1">
    <property type="nucleotide sequence ID" value="NZ_BRXR01000001.1"/>
</dbReference>
<dbReference type="Pfam" id="PF00583">
    <property type="entry name" value="Acetyltransf_1"/>
    <property type="match status" value="1"/>
</dbReference>
<organism evidence="4 5">
    <name type="scientific">Clostridium omnivorum</name>
    <dbReference type="NCBI Taxonomy" id="1604902"/>
    <lineage>
        <taxon>Bacteria</taxon>
        <taxon>Bacillati</taxon>
        <taxon>Bacillota</taxon>
        <taxon>Clostridia</taxon>
        <taxon>Eubacteriales</taxon>
        <taxon>Clostridiaceae</taxon>
        <taxon>Clostridium</taxon>
    </lineage>
</organism>
<dbReference type="PANTHER" id="PTHR43420:SF44">
    <property type="entry name" value="ACETYLTRANSFERASE YPEA"/>
    <property type="match status" value="1"/>
</dbReference>
<evidence type="ECO:0000313" key="5">
    <source>
        <dbReference type="Proteomes" id="UP001208567"/>
    </source>
</evidence>
<dbReference type="PANTHER" id="PTHR43420">
    <property type="entry name" value="ACETYLTRANSFERASE"/>
    <property type="match status" value="1"/>
</dbReference>
<dbReference type="Proteomes" id="UP001208567">
    <property type="component" value="Unassembled WGS sequence"/>
</dbReference>
<accession>A0ABQ5N923</accession>
<dbReference type="PROSITE" id="PS51186">
    <property type="entry name" value="GNAT"/>
    <property type="match status" value="1"/>
</dbReference>
<evidence type="ECO:0000313" key="4">
    <source>
        <dbReference type="EMBL" id="GLC31770.1"/>
    </source>
</evidence>
<comment type="caution">
    <text evidence="4">The sequence shown here is derived from an EMBL/GenBank/DDBJ whole genome shotgun (WGS) entry which is preliminary data.</text>
</comment>
<feature type="domain" description="N-acetyltransferase" evidence="3">
    <location>
        <begin position="5"/>
        <end position="147"/>
    </location>
</feature>
<proteinExistence type="predicted"/>
<protein>
    <submittedName>
        <fullName evidence="4">N-acetyltransferase</fullName>
    </submittedName>
</protein>
<sequence length="147" mass="17219">MCEYFDITYNEVSIIKDLWEKNRQYHEESSEYFGHLYRSIKFDDRIKAFAGFNGDTLKITVAKENDEYVGYCISTIVEDKGELQSIHVSAQKRGKGIGKELAKKHLNWMKEQNCKVIGVTVSQENENTIFFYKSLGFYPNTLYMQQL</sequence>
<dbReference type="InterPro" id="IPR050680">
    <property type="entry name" value="YpeA/RimI_acetyltransf"/>
</dbReference>
<keyword evidence="2" id="KW-0012">Acyltransferase</keyword>
<dbReference type="Gene3D" id="3.40.630.30">
    <property type="match status" value="1"/>
</dbReference>
<evidence type="ECO:0000256" key="2">
    <source>
        <dbReference type="ARBA" id="ARBA00023315"/>
    </source>
</evidence>
<keyword evidence="1" id="KW-0808">Transferase</keyword>
<name>A0ABQ5N923_9CLOT</name>
<reference evidence="4 5" key="1">
    <citation type="journal article" date="2024" name="Int. J. Syst. Evol. Microbiol.">
        <title>Clostridium omnivorum sp. nov., isolated from anoxic soil under the treatment of reductive soil disinfestation.</title>
        <authorList>
            <person name="Ueki A."/>
            <person name="Tonouchi A."/>
            <person name="Kaku N."/>
            <person name="Honma S."/>
            <person name="Ueki K."/>
        </authorList>
    </citation>
    <scope>NUCLEOTIDE SEQUENCE [LARGE SCALE GENOMIC DNA]</scope>
    <source>
        <strain evidence="4 5">E14</strain>
    </source>
</reference>
<dbReference type="SUPFAM" id="SSF55729">
    <property type="entry name" value="Acyl-CoA N-acyltransferases (Nat)"/>
    <property type="match status" value="1"/>
</dbReference>
<dbReference type="InterPro" id="IPR000182">
    <property type="entry name" value="GNAT_dom"/>
</dbReference>
<evidence type="ECO:0000259" key="3">
    <source>
        <dbReference type="PROSITE" id="PS51186"/>
    </source>
</evidence>
<dbReference type="EMBL" id="BRXR01000001">
    <property type="protein sequence ID" value="GLC31770.1"/>
    <property type="molecule type" value="Genomic_DNA"/>
</dbReference>
<dbReference type="InterPro" id="IPR016181">
    <property type="entry name" value="Acyl_CoA_acyltransferase"/>
</dbReference>